<reference evidence="3 4" key="1">
    <citation type="journal article" date="2018" name="Int. J. Syst. Evol. Microbiol.">
        <title>Uliginosibacterium sediminicola sp. nov., isolated from freshwater sediment.</title>
        <authorList>
            <person name="Hwang W.M."/>
            <person name="Kim S.M."/>
            <person name="Kang K."/>
            <person name="Ahn T.Y."/>
        </authorList>
    </citation>
    <scope>NUCLEOTIDE SEQUENCE [LARGE SCALE GENOMIC DNA]</scope>
    <source>
        <strain evidence="3 4">M1-21</strain>
    </source>
</reference>
<name>A0ABU9Z0Q8_9RHOO</name>
<evidence type="ECO:0000256" key="1">
    <source>
        <dbReference type="SAM" id="MobiDB-lite"/>
    </source>
</evidence>
<sequence>MLRIKPSRIGLALAACFAMPASQAFQFDTGDSDFKIRWDNTLKFSTIYRTRNPDNGQLAEQTASPSGDGNRNFKKGIASRRLDLSSELDVTRNDVGGRLSVAGWYDDVYQGSNDNSTTITHNRTVGASDFSPGTTKAVGGDSRLMDAFIFFKGDVADMPGRITLGRHAVVYGETLMSGSNGIANAQGAVDVVKAATVPGAQVKEFILPTEQVSGTLQLNNKLSVGSYYQLKWHKSPFFPAGSFLSPNDFMGDGAQALLSTPAGGLFPRDADQGARDSGQWGMQMRYKPDSVDVELGLYAANYHDKTPSAAYLDPVRGSYRLVYQQDIRTYGASASTVLWGDNVSLETSIRDNQPLTGGLAIVQTIPAGWSTYDNDKNPAYAVGRTAHASLVDIHLFQPNALLRDGGSLATQLDWHTVMSVKKNAAAIDSTTDKSAARLTVAFTADYFQVFDGLDLSFPIVWSRDFNRSRVYVGWVENGGSIDTGVNFTYRNVWKGGLNYHRWIGAHGTSIGGGSFSQTMWDRNYVTFNVSRSF</sequence>
<feature type="region of interest" description="Disordered" evidence="1">
    <location>
        <begin position="53"/>
        <end position="72"/>
    </location>
</feature>
<feature type="signal peptide" evidence="2">
    <location>
        <begin position="1"/>
        <end position="26"/>
    </location>
</feature>
<evidence type="ECO:0000313" key="4">
    <source>
        <dbReference type="Proteomes" id="UP001410394"/>
    </source>
</evidence>
<gene>
    <name evidence="3" type="ORF">ABDB84_12595</name>
</gene>
<evidence type="ECO:0000256" key="2">
    <source>
        <dbReference type="SAM" id="SignalP"/>
    </source>
</evidence>
<dbReference type="Proteomes" id="UP001410394">
    <property type="component" value="Unassembled WGS sequence"/>
</dbReference>
<dbReference type="EMBL" id="JBDIVE010000006">
    <property type="protein sequence ID" value="MEN3069322.1"/>
    <property type="molecule type" value="Genomic_DNA"/>
</dbReference>
<keyword evidence="4" id="KW-1185">Reference proteome</keyword>
<dbReference type="InterPro" id="IPR010727">
    <property type="entry name" value="DUF1302"/>
</dbReference>
<feature type="chain" id="PRO_5045334509" evidence="2">
    <location>
        <begin position="27"/>
        <end position="533"/>
    </location>
</feature>
<proteinExistence type="predicted"/>
<protein>
    <submittedName>
        <fullName evidence="3">DUF1302 family protein</fullName>
    </submittedName>
</protein>
<dbReference type="Pfam" id="PF06980">
    <property type="entry name" value="DUF1302"/>
    <property type="match status" value="1"/>
</dbReference>
<keyword evidence="2" id="KW-0732">Signal</keyword>
<feature type="compositionally biased region" description="Polar residues" evidence="1">
    <location>
        <begin position="53"/>
        <end position="69"/>
    </location>
</feature>
<accession>A0ABU9Z0Q8</accession>
<dbReference type="RefSeq" id="WP_345920092.1">
    <property type="nucleotide sequence ID" value="NZ_JBDIVE010000006.1"/>
</dbReference>
<evidence type="ECO:0000313" key="3">
    <source>
        <dbReference type="EMBL" id="MEN3069322.1"/>
    </source>
</evidence>
<organism evidence="3 4">
    <name type="scientific">Uliginosibacterium sediminicola</name>
    <dbReference type="NCBI Taxonomy" id="2024550"/>
    <lineage>
        <taxon>Bacteria</taxon>
        <taxon>Pseudomonadati</taxon>
        <taxon>Pseudomonadota</taxon>
        <taxon>Betaproteobacteria</taxon>
        <taxon>Rhodocyclales</taxon>
        <taxon>Zoogloeaceae</taxon>
        <taxon>Uliginosibacterium</taxon>
    </lineage>
</organism>
<comment type="caution">
    <text evidence="3">The sequence shown here is derived from an EMBL/GenBank/DDBJ whole genome shotgun (WGS) entry which is preliminary data.</text>
</comment>